<dbReference type="InterPro" id="IPR003785">
    <property type="entry name" value="Creatininase/forma_Hydrolase"/>
</dbReference>
<reference evidence="9" key="2">
    <citation type="submission" date="2016-12" db="EMBL/GenBank/DDBJ databases">
        <title>Whole genome sequencing of Sphingomonas sp. ABOJV.</title>
        <authorList>
            <person name="Conlan S."/>
            <person name="Thomas P.J."/>
            <person name="Mullikin J."/>
            <person name="Palmore T.N."/>
            <person name="Frank K.M."/>
            <person name="Segre J.A."/>
        </authorList>
    </citation>
    <scope>NUCLEOTIDE SEQUENCE [LARGE SCALE GENOMIC DNA]</scope>
    <source>
        <strain evidence="9">ABOJV</strain>
    </source>
</reference>
<dbReference type="PANTHER" id="PTHR35005:SF1">
    <property type="entry name" value="2-AMINO-5-FORMYLAMINO-6-RIBOSYLAMINOPYRIMIDIN-4(3H)-ONE 5'-MONOPHOSPHATE DEFORMYLASE"/>
    <property type="match status" value="1"/>
</dbReference>
<organism evidence="7 9">
    <name type="scientific">Sphingomonas koreensis</name>
    <dbReference type="NCBI Taxonomy" id="93064"/>
    <lineage>
        <taxon>Bacteria</taxon>
        <taxon>Pseudomonadati</taxon>
        <taxon>Pseudomonadota</taxon>
        <taxon>Alphaproteobacteria</taxon>
        <taxon>Sphingomonadales</taxon>
        <taxon>Sphingomonadaceae</taxon>
        <taxon>Sphingomonas</taxon>
    </lineage>
</organism>
<keyword evidence="3 7" id="KW-0378">Hydrolase</keyword>
<dbReference type="RefSeq" id="WP_075151082.1">
    <property type="nucleotide sequence ID" value="NZ_CP018820.1"/>
</dbReference>
<evidence type="ECO:0000256" key="2">
    <source>
        <dbReference type="ARBA" id="ARBA00022723"/>
    </source>
</evidence>
<dbReference type="InterPro" id="IPR024087">
    <property type="entry name" value="Creatininase-like_sf"/>
</dbReference>
<dbReference type="KEGG" id="skr:BRX40_06765"/>
<evidence type="ECO:0000256" key="3">
    <source>
        <dbReference type="ARBA" id="ARBA00022801"/>
    </source>
</evidence>
<protein>
    <submittedName>
        <fullName evidence="8">Creatininase family protein</fullName>
    </submittedName>
    <submittedName>
        <fullName evidence="7">Creatinine amidohydrolase</fullName>
    </submittedName>
</protein>
<evidence type="ECO:0000313" key="8">
    <source>
        <dbReference type="EMBL" id="RSV03096.1"/>
    </source>
</evidence>
<dbReference type="Pfam" id="PF02633">
    <property type="entry name" value="Creatininase"/>
    <property type="match status" value="1"/>
</dbReference>
<proteinExistence type="inferred from homology"/>
<dbReference type="GeneID" id="44132252"/>
<evidence type="ECO:0000313" key="10">
    <source>
        <dbReference type="Proteomes" id="UP000286681"/>
    </source>
</evidence>
<dbReference type="GO" id="GO:0046872">
    <property type="term" value="F:metal ion binding"/>
    <property type="evidence" value="ECO:0007669"/>
    <property type="project" value="UniProtKB-KW"/>
</dbReference>
<dbReference type="Proteomes" id="UP000286681">
    <property type="component" value="Unassembled WGS sequence"/>
</dbReference>
<evidence type="ECO:0000256" key="4">
    <source>
        <dbReference type="ARBA" id="ARBA00022833"/>
    </source>
</evidence>
<evidence type="ECO:0000256" key="6">
    <source>
        <dbReference type="SAM" id="MobiDB-lite"/>
    </source>
</evidence>
<dbReference type="OrthoDB" id="9801445at2"/>
<keyword evidence="9" id="KW-1185">Reference proteome</keyword>
<accession>A0A1L6J8E3</accession>
<dbReference type="PANTHER" id="PTHR35005">
    <property type="entry name" value="3-DEHYDRO-SCYLLO-INOSOSE HYDROLASE"/>
    <property type="match status" value="1"/>
</dbReference>
<dbReference type="GO" id="GO:0016811">
    <property type="term" value="F:hydrolase activity, acting on carbon-nitrogen (but not peptide) bonds, in linear amides"/>
    <property type="evidence" value="ECO:0007669"/>
    <property type="project" value="TreeGrafter"/>
</dbReference>
<dbReference type="AlphaFoldDB" id="A0A1L6J8E3"/>
<dbReference type="Gene3D" id="3.40.50.10310">
    <property type="entry name" value="Creatininase"/>
    <property type="match status" value="1"/>
</dbReference>
<comment type="similarity">
    <text evidence="5">Belongs to the creatininase superfamily.</text>
</comment>
<gene>
    <name evidence="7" type="ORF">BRX40_06765</name>
    <name evidence="8" type="ORF">CA257_11475</name>
</gene>
<evidence type="ECO:0000313" key="9">
    <source>
        <dbReference type="Proteomes" id="UP000185161"/>
    </source>
</evidence>
<comment type="cofactor">
    <cofactor evidence="1">
        <name>Zn(2+)</name>
        <dbReference type="ChEBI" id="CHEBI:29105"/>
    </cofactor>
</comment>
<dbReference type="GO" id="GO:0009231">
    <property type="term" value="P:riboflavin biosynthetic process"/>
    <property type="evidence" value="ECO:0007669"/>
    <property type="project" value="TreeGrafter"/>
</dbReference>
<dbReference type="STRING" id="93064.BRX40_06765"/>
<sequence>MKWQELSSPGLDAVDRNTPVILNIAAIEQHGPHLPLDTDALIGRHFTDRIDAELGDQVLILPQLPVCCSRHHMAFAGTLTVRHETFLAYITDLLGSVAAHGFRNIVIFNSHGGNLAIGQVVLESFGNDNPGVELFMLTWWKIAAEELAKIQETEFGGVGHACEFETSLVQMIAPELVEIDVAVDQLPVHDFHWAAADLLNAGRAAHHRNMHQLSDGTGVSGCPSKASPGKGQAISDAVTRAAVSMLRDIRGI</sequence>
<reference evidence="7" key="1">
    <citation type="submission" date="2016-12" db="EMBL/GenBank/DDBJ databases">
        <title>Whole genome sequencing of Sphingomonas koreensis.</title>
        <authorList>
            <person name="Conlan S."/>
            <person name="Thomas P.J."/>
            <person name="Mullikin J."/>
            <person name="Palmore T.N."/>
            <person name="Frank K.M."/>
            <person name="Segre J.A."/>
        </authorList>
    </citation>
    <scope>NUCLEOTIDE SEQUENCE</scope>
    <source>
        <strain evidence="7">ABOJV</strain>
    </source>
</reference>
<evidence type="ECO:0000313" key="7">
    <source>
        <dbReference type="EMBL" id="APR52175.1"/>
    </source>
</evidence>
<keyword evidence="2" id="KW-0479">Metal-binding</keyword>
<dbReference type="EMBL" id="CP018820">
    <property type="protein sequence ID" value="APR52175.1"/>
    <property type="molecule type" value="Genomic_DNA"/>
</dbReference>
<feature type="region of interest" description="Disordered" evidence="6">
    <location>
        <begin position="214"/>
        <end position="233"/>
    </location>
</feature>
<keyword evidence="4" id="KW-0862">Zinc</keyword>
<dbReference type="SUPFAM" id="SSF102215">
    <property type="entry name" value="Creatininase"/>
    <property type="match status" value="1"/>
</dbReference>
<dbReference type="EMBL" id="QQWO01000008">
    <property type="protein sequence ID" value="RSV03096.1"/>
    <property type="molecule type" value="Genomic_DNA"/>
</dbReference>
<reference evidence="8 10" key="3">
    <citation type="submission" date="2018-07" db="EMBL/GenBank/DDBJ databases">
        <title>Genomic and Epidemiologic Investigation of an Indolent Hospital Outbreak.</title>
        <authorList>
            <person name="Johnson R.C."/>
            <person name="Deming C."/>
            <person name="Conlan S."/>
            <person name="Zellmer C.J."/>
            <person name="Michelin A.V."/>
            <person name="Lee-Lin S."/>
            <person name="Thomas P.J."/>
            <person name="Park M."/>
            <person name="Weingarten R.A."/>
            <person name="Less J."/>
            <person name="Dekker J.P."/>
            <person name="Frank K.M."/>
            <person name="Musser K.A."/>
            <person name="Mcquiston J.R."/>
            <person name="Henderson D.K."/>
            <person name="Lau A.F."/>
            <person name="Palmore T.N."/>
            <person name="Segre J.A."/>
        </authorList>
    </citation>
    <scope>NUCLEOTIDE SEQUENCE [LARGE SCALE GENOMIC DNA]</scope>
    <source>
        <strain evidence="8 10">SK-NIH.Env10_0317</strain>
    </source>
</reference>
<dbReference type="Proteomes" id="UP000185161">
    <property type="component" value="Chromosome"/>
</dbReference>
<evidence type="ECO:0000256" key="5">
    <source>
        <dbReference type="ARBA" id="ARBA00024029"/>
    </source>
</evidence>
<evidence type="ECO:0000256" key="1">
    <source>
        <dbReference type="ARBA" id="ARBA00001947"/>
    </source>
</evidence>
<name>A0A1L6J8E3_9SPHN</name>